<feature type="transmembrane region" description="Helical" evidence="8">
    <location>
        <begin position="134"/>
        <end position="161"/>
    </location>
</feature>
<keyword evidence="7 8" id="KW-0472">Membrane</keyword>
<evidence type="ECO:0000256" key="8">
    <source>
        <dbReference type="RuleBase" id="RU361233"/>
    </source>
</evidence>
<dbReference type="EMBL" id="OZ021743">
    <property type="protein sequence ID" value="CAK9330332.1"/>
    <property type="molecule type" value="Genomic_DNA"/>
</dbReference>
<dbReference type="InterPro" id="IPR006459">
    <property type="entry name" value="CASP/CASPL"/>
</dbReference>
<evidence type="ECO:0000256" key="7">
    <source>
        <dbReference type="ARBA" id="ARBA00023136"/>
    </source>
</evidence>
<evidence type="ECO:0000313" key="10">
    <source>
        <dbReference type="EMBL" id="CAK9330332.1"/>
    </source>
</evidence>
<dbReference type="InterPro" id="IPR006702">
    <property type="entry name" value="CASP_dom"/>
</dbReference>
<feature type="transmembrane region" description="Helical" evidence="8">
    <location>
        <begin position="97"/>
        <end position="122"/>
    </location>
</feature>
<sequence length="214" mass="23702">MNLDSPMFPFLTFFQLLIHPQPPSPFFIPSFFPMADDTELQPKSNSHSSSPHLCSQIILRALVISSTLAATFLILSANQSLLIFGIPFHARYTYSSAFIFFAFANAIASAFCFLSACFLFLSTRRFPWGSTTNYYIFFLHDLLIMALLLTGCSSATAIGYVGKYGNSHAGWSPICDHFGKFCNRVTTSLAISYFALLCLLILIILSANPPSTSR</sequence>
<organism evidence="10 11">
    <name type="scientific">Citrullus colocynthis</name>
    <name type="common">colocynth</name>
    <dbReference type="NCBI Taxonomy" id="252529"/>
    <lineage>
        <taxon>Eukaryota</taxon>
        <taxon>Viridiplantae</taxon>
        <taxon>Streptophyta</taxon>
        <taxon>Embryophyta</taxon>
        <taxon>Tracheophyta</taxon>
        <taxon>Spermatophyta</taxon>
        <taxon>Magnoliopsida</taxon>
        <taxon>eudicotyledons</taxon>
        <taxon>Gunneridae</taxon>
        <taxon>Pentapetalae</taxon>
        <taxon>rosids</taxon>
        <taxon>fabids</taxon>
        <taxon>Cucurbitales</taxon>
        <taxon>Cucurbitaceae</taxon>
        <taxon>Benincaseae</taxon>
        <taxon>Citrullus</taxon>
    </lineage>
</organism>
<comment type="subunit">
    <text evidence="3 8">Homodimer and heterodimers.</text>
</comment>
<evidence type="ECO:0000256" key="4">
    <source>
        <dbReference type="ARBA" id="ARBA00022475"/>
    </source>
</evidence>
<evidence type="ECO:0000256" key="2">
    <source>
        <dbReference type="ARBA" id="ARBA00007651"/>
    </source>
</evidence>
<dbReference type="Proteomes" id="UP001642487">
    <property type="component" value="Chromosome 9"/>
</dbReference>
<evidence type="ECO:0000259" key="9">
    <source>
        <dbReference type="Pfam" id="PF04535"/>
    </source>
</evidence>
<dbReference type="PANTHER" id="PTHR36488">
    <property type="entry name" value="CASP-LIKE PROTEIN 1U1"/>
    <property type="match status" value="1"/>
</dbReference>
<proteinExistence type="inferred from homology"/>
<evidence type="ECO:0000313" key="11">
    <source>
        <dbReference type="Proteomes" id="UP001642487"/>
    </source>
</evidence>
<evidence type="ECO:0000256" key="5">
    <source>
        <dbReference type="ARBA" id="ARBA00022692"/>
    </source>
</evidence>
<keyword evidence="11" id="KW-1185">Reference proteome</keyword>
<name>A0ABP0ZC52_9ROSI</name>
<feature type="transmembrane region" description="Helical" evidence="8">
    <location>
        <begin position="190"/>
        <end position="208"/>
    </location>
</feature>
<accession>A0ABP0ZC52</accession>
<dbReference type="Pfam" id="PF04535">
    <property type="entry name" value="CASP_dom"/>
    <property type="match status" value="1"/>
</dbReference>
<reference evidence="10 11" key="1">
    <citation type="submission" date="2024-03" db="EMBL/GenBank/DDBJ databases">
        <authorList>
            <person name="Gkanogiannis A."/>
            <person name="Becerra Lopez-Lavalle L."/>
        </authorList>
    </citation>
    <scope>NUCLEOTIDE SEQUENCE [LARGE SCALE GENOMIC DNA]</scope>
</reference>
<keyword evidence="6 8" id="KW-1133">Transmembrane helix</keyword>
<dbReference type="PANTHER" id="PTHR36488:SF8">
    <property type="entry name" value="CASP-LIKE PROTEIN 1U1"/>
    <property type="match status" value="1"/>
</dbReference>
<gene>
    <name evidence="10" type="ORF">CITCOLO1_LOCUS22824</name>
</gene>
<comment type="subcellular location">
    <subcellularLocation>
        <location evidence="1 8">Cell membrane</location>
        <topology evidence="1 8">Multi-pass membrane protein</topology>
    </subcellularLocation>
</comment>
<keyword evidence="4 8" id="KW-1003">Cell membrane</keyword>
<evidence type="ECO:0000256" key="1">
    <source>
        <dbReference type="ARBA" id="ARBA00004651"/>
    </source>
</evidence>
<feature type="domain" description="Casparian strip membrane protein" evidence="9">
    <location>
        <begin position="55"/>
        <end position="198"/>
    </location>
</feature>
<dbReference type="NCBIfam" id="TIGR01569">
    <property type="entry name" value="A_tha_TIGR01569"/>
    <property type="match status" value="1"/>
</dbReference>
<dbReference type="InterPro" id="IPR044173">
    <property type="entry name" value="CASPL"/>
</dbReference>
<protein>
    <recommendedName>
        <fullName evidence="8">CASP-like protein</fullName>
    </recommendedName>
</protein>
<evidence type="ECO:0000256" key="6">
    <source>
        <dbReference type="ARBA" id="ARBA00022989"/>
    </source>
</evidence>
<feature type="transmembrane region" description="Helical" evidence="8">
    <location>
        <begin position="57"/>
        <end position="77"/>
    </location>
</feature>
<comment type="similarity">
    <text evidence="2 8">Belongs to the Casparian strip membrane proteins (CASP) family.</text>
</comment>
<keyword evidence="5 8" id="KW-0812">Transmembrane</keyword>
<evidence type="ECO:0000256" key="3">
    <source>
        <dbReference type="ARBA" id="ARBA00011489"/>
    </source>
</evidence>